<dbReference type="InterPro" id="IPR002545">
    <property type="entry name" value="CheW-lke_dom"/>
</dbReference>
<dbReference type="PANTHER" id="PTHR22617">
    <property type="entry name" value="CHEMOTAXIS SENSOR HISTIDINE KINASE-RELATED"/>
    <property type="match status" value="1"/>
</dbReference>
<evidence type="ECO:0000259" key="1">
    <source>
        <dbReference type="PROSITE" id="PS50851"/>
    </source>
</evidence>
<dbReference type="PANTHER" id="PTHR22617:SF23">
    <property type="entry name" value="CHEMOTAXIS PROTEIN CHEW"/>
    <property type="match status" value="1"/>
</dbReference>
<evidence type="ECO:0000313" key="3">
    <source>
        <dbReference type="Proteomes" id="UP000236497"/>
    </source>
</evidence>
<dbReference type="InterPro" id="IPR036061">
    <property type="entry name" value="CheW-like_dom_sf"/>
</dbReference>
<evidence type="ECO:0000313" key="2">
    <source>
        <dbReference type="EMBL" id="CRZ34540.1"/>
    </source>
</evidence>
<name>A0A0H5SHL4_HERHM</name>
<dbReference type="RefSeq" id="WP_242967571.1">
    <property type="nucleotide sequence ID" value="NZ_CVTD020000015.1"/>
</dbReference>
<dbReference type="EMBL" id="CVTD020000015">
    <property type="protein sequence ID" value="CRZ34540.1"/>
    <property type="molecule type" value="Genomic_DNA"/>
</dbReference>
<dbReference type="Pfam" id="PF01584">
    <property type="entry name" value="CheW"/>
    <property type="match status" value="1"/>
</dbReference>
<sequence>MQIIDLKLGQELYGIDIRYVNSIIVMQNITRVPKAQPYYLGVINLRGEVIPVMSLRRRLGLEDDVFTPSTRILILKPDDSSESVGLIVDEVNEVVTLEDDSIKKVNYDEKDEKAVFSAGIGKNGDELINILNVPAIVSEKNV</sequence>
<gene>
    <name evidence="2" type="ORF">HHT355_1339</name>
</gene>
<reference evidence="2 3" key="1">
    <citation type="submission" date="2015-06" db="EMBL/GenBank/DDBJ databases">
        <authorList>
            <person name="Wibberg Daniel"/>
        </authorList>
    </citation>
    <scope>NUCLEOTIDE SEQUENCE [LARGE SCALE GENOMIC DNA]</scope>
    <source>
        <strain evidence="2 3">T3/55T</strain>
    </source>
</reference>
<dbReference type="GO" id="GO:0005829">
    <property type="term" value="C:cytosol"/>
    <property type="evidence" value="ECO:0007669"/>
    <property type="project" value="TreeGrafter"/>
</dbReference>
<dbReference type="SMART" id="SM00260">
    <property type="entry name" value="CheW"/>
    <property type="match status" value="1"/>
</dbReference>
<organism evidence="2 3">
    <name type="scientific">Herbinix hemicellulosilytica</name>
    <dbReference type="NCBI Taxonomy" id="1564487"/>
    <lineage>
        <taxon>Bacteria</taxon>
        <taxon>Bacillati</taxon>
        <taxon>Bacillota</taxon>
        <taxon>Clostridia</taxon>
        <taxon>Lachnospirales</taxon>
        <taxon>Lachnospiraceae</taxon>
        <taxon>Herbinix</taxon>
    </lineage>
</organism>
<dbReference type="Gene3D" id="2.30.30.40">
    <property type="entry name" value="SH3 Domains"/>
    <property type="match status" value="1"/>
</dbReference>
<accession>A0A0H5SHL4</accession>
<keyword evidence="3" id="KW-1185">Reference proteome</keyword>
<dbReference type="GO" id="GO:0006935">
    <property type="term" value="P:chemotaxis"/>
    <property type="evidence" value="ECO:0007669"/>
    <property type="project" value="InterPro"/>
</dbReference>
<feature type="domain" description="CheW-like" evidence="1">
    <location>
        <begin position="1"/>
        <end position="142"/>
    </location>
</feature>
<protein>
    <recommendedName>
        <fullName evidence="1">CheW-like domain-containing protein</fullName>
    </recommendedName>
</protein>
<dbReference type="Proteomes" id="UP000236497">
    <property type="component" value="Unassembled WGS sequence"/>
</dbReference>
<dbReference type="AlphaFoldDB" id="A0A0H5SHL4"/>
<proteinExistence type="predicted"/>
<dbReference type="PROSITE" id="PS50851">
    <property type="entry name" value="CHEW"/>
    <property type="match status" value="1"/>
</dbReference>
<dbReference type="InterPro" id="IPR039315">
    <property type="entry name" value="CheW"/>
</dbReference>
<dbReference type="SUPFAM" id="SSF50341">
    <property type="entry name" value="CheW-like"/>
    <property type="match status" value="1"/>
</dbReference>
<dbReference type="GO" id="GO:0007165">
    <property type="term" value="P:signal transduction"/>
    <property type="evidence" value="ECO:0007669"/>
    <property type="project" value="InterPro"/>
</dbReference>
<dbReference type="Gene3D" id="2.40.50.180">
    <property type="entry name" value="CheA-289, Domain 4"/>
    <property type="match status" value="1"/>
</dbReference>